<evidence type="ECO:0000256" key="14">
    <source>
        <dbReference type="ARBA" id="ARBA00023180"/>
    </source>
</evidence>
<feature type="region of interest" description="Disordered" evidence="16">
    <location>
        <begin position="648"/>
        <end position="672"/>
    </location>
</feature>
<keyword evidence="12" id="KW-0843">Virulence</keyword>
<dbReference type="InterPro" id="IPR015366">
    <property type="entry name" value="S53_propep"/>
</dbReference>
<evidence type="ECO:0000256" key="7">
    <source>
        <dbReference type="ARBA" id="ARBA00022723"/>
    </source>
</evidence>
<keyword evidence="19" id="KW-1185">Reference proteome</keyword>
<dbReference type="PROSITE" id="PS51695">
    <property type="entry name" value="SEDOLISIN"/>
    <property type="match status" value="1"/>
</dbReference>
<evidence type="ECO:0000256" key="10">
    <source>
        <dbReference type="ARBA" id="ARBA00022825"/>
    </source>
</evidence>
<feature type="compositionally biased region" description="Gly residues" evidence="16">
    <location>
        <begin position="659"/>
        <end position="672"/>
    </location>
</feature>
<dbReference type="GO" id="GO:0008240">
    <property type="term" value="F:tripeptidyl-peptidase activity"/>
    <property type="evidence" value="ECO:0007669"/>
    <property type="project" value="UniProtKB-EC"/>
</dbReference>
<comment type="catalytic activity">
    <reaction evidence="1">
        <text>Release of an N-terminal tripeptide from a polypeptide.</text>
        <dbReference type="EC" id="3.4.14.10"/>
    </reaction>
</comment>
<comment type="subcellular location">
    <subcellularLocation>
        <location evidence="3">Secreted</location>
        <location evidence="3">Extracellular space</location>
    </subcellularLocation>
</comment>
<dbReference type="InterPro" id="IPR000209">
    <property type="entry name" value="Peptidase_S8/S53_dom"/>
</dbReference>
<dbReference type="PANTHER" id="PTHR14218">
    <property type="entry name" value="PROTEASE S8 TRIPEPTIDYL PEPTIDASE I CLN2"/>
    <property type="match status" value="1"/>
</dbReference>
<dbReference type="CDD" id="cd11377">
    <property type="entry name" value="Pro-peptidase_S53"/>
    <property type="match status" value="1"/>
</dbReference>
<gene>
    <name evidence="18" type="ORF">EJ08DRAFT_671957</name>
</gene>
<keyword evidence="6 15" id="KW-0645">Protease</keyword>
<dbReference type="Pfam" id="PF00082">
    <property type="entry name" value="Peptidase_S8"/>
    <property type="match status" value="1"/>
</dbReference>
<dbReference type="PANTHER" id="PTHR14218:SF39">
    <property type="entry name" value="PEPTIDASE S53 DOMAIN-CONTAINING PROTEIN"/>
    <property type="match status" value="1"/>
</dbReference>
<evidence type="ECO:0000256" key="4">
    <source>
        <dbReference type="ARBA" id="ARBA00012462"/>
    </source>
</evidence>
<dbReference type="AlphaFoldDB" id="A0A9P4NLS4"/>
<dbReference type="InterPro" id="IPR030400">
    <property type="entry name" value="Sedolisin_dom"/>
</dbReference>
<evidence type="ECO:0000256" key="3">
    <source>
        <dbReference type="ARBA" id="ARBA00004239"/>
    </source>
</evidence>
<evidence type="ECO:0000256" key="16">
    <source>
        <dbReference type="SAM" id="MobiDB-lite"/>
    </source>
</evidence>
<evidence type="ECO:0000256" key="1">
    <source>
        <dbReference type="ARBA" id="ARBA00001910"/>
    </source>
</evidence>
<keyword evidence="13" id="KW-0865">Zymogen</keyword>
<feature type="binding site" evidence="15">
    <location>
        <position position="605"/>
    </location>
    <ligand>
        <name>Ca(2+)</name>
        <dbReference type="ChEBI" id="CHEBI:29108"/>
    </ligand>
</feature>
<dbReference type="SUPFAM" id="SSF52743">
    <property type="entry name" value="Subtilisin-like"/>
    <property type="match status" value="1"/>
</dbReference>
<evidence type="ECO:0000256" key="5">
    <source>
        <dbReference type="ARBA" id="ARBA00022525"/>
    </source>
</evidence>
<keyword evidence="11 15" id="KW-0106">Calcium</keyword>
<feature type="active site" description="Charge relay system" evidence="15">
    <location>
        <position position="316"/>
    </location>
</feature>
<feature type="binding site" evidence="15">
    <location>
        <position position="604"/>
    </location>
    <ligand>
        <name>Ca(2+)</name>
        <dbReference type="ChEBI" id="CHEBI:29108"/>
    </ligand>
</feature>
<evidence type="ECO:0000256" key="11">
    <source>
        <dbReference type="ARBA" id="ARBA00022837"/>
    </source>
</evidence>
<organism evidence="18 19">
    <name type="scientific">Tothia fuscella</name>
    <dbReference type="NCBI Taxonomy" id="1048955"/>
    <lineage>
        <taxon>Eukaryota</taxon>
        <taxon>Fungi</taxon>
        <taxon>Dikarya</taxon>
        <taxon>Ascomycota</taxon>
        <taxon>Pezizomycotina</taxon>
        <taxon>Dothideomycetes</taxon>
        <taxon>Pleosporomycetidae</taxon>
        <taxon>Venturiales</taxon>
        <taxon>Cylindrosympodiaceae</taxon>
        <taxon>Tothia</taxon>
    </lineage>
</organism>
<evidence type="ECO:0000256" key="15">
    <source>
        <dbReference type="PROSITE-ProRule" id="PRU01032"/>
    </source>
</evidence>
<dbReference type="InterPro" id="IPR036852">
    <property type="entry name" value="Peptidase_S8/S53_dom_sf"/>
</dbReference>
<evidence type="ECO:0000256" key="6">
    <source>
        <dbReference type="ARBA" id="ARBA00022670"/>
    </source>
</evidence>
<dbReference type="Gene3D" id="3.40.50.200">
    <property type="entry name" value="Peptidase S8/S53 domain"/>
    <property type="match status" value="1"/>
</dbReference>
<evidence type="ECO:0000256" key="9">
    <source>
        <dbReference type="ARBA" id="ARBA00022801"/>
    </source>
</evidence>
<keyword evidence="5" id="KW-0964">Secreted</keyword>
<feature type="binding site" evidence="15">
    <location>
        <position position="623"/>
    </location>
    <ligand>
        <name>Ca(2+)</name>
        <dbReference type="ChEBI" id="CHEBI:29108"/>
    </ligand>
</feature>
<dbReference type="GO" id="GO:0005576">
    <property type="term" value="C:extracellular region"/>
    <property type="evidence" value="ECO:0007669"/>
    <property type="project" value="UniProtKB-SubCell"/>
</dbReference>
<accession>A0A9P4NLS4</accession>
<feature type="binding site" evidence="15">
    <location>
        <position position="625"/>
    </location>
    <ligand>
        <name>Ca(2+)</name>
        <dbReference type="ChEBI" id="CHEBI:29108"/>
    </ligand>
</feature>
<keyword evidence="10 15" id="KW-0720">Serine protease</keyword>
<proteinExistence type="predicted"/>
<reference evidence="18" key="1">
    <citation type="journal article" date="2020" name="Stud. Mycol.">
        <title>101 Dothideomycetes genomes: a test case for predicting lifestyles and emergence of pathogens.</title>
        <authorList>
            <person name="Haridas S."/>
            <person name="Albert R."/>
            <person name="Binder M."/>
            <person name="Bloem J."/>
            <person name="Labutti K."/>
            <person name="Salamov A."/>
            <person name="Andreopoulos B."/>
            <person name="Baker S."/>
            <person name="Barry K."/>
            <person name="Bills G."/>
            <person name="Bluhm B."/>
            <person name="Cannon C."/>
            <person name="Castanera R."/>
            <person name="Culley D."/>
            <person name="Daum C."/>
            <person name="Ezra D."/>
            <person name="Gonzalez J."/>
            <person name="Henrissat B."/>
            <person name="Kuo A."/>
            <person name="Liang C."/>
            <person name="Lipzen A."/>
            <person name="Lutzoni F."/>
            <person name="Magnuson J."/>
            <person name="Mondo S."/>
            <person name="Nolan M."/>
            <person name="Ohm R."/>
            <person name="Pangilinan J."/>
            <person name="Park H.-J."/>
            <person name="Ramirez L."/>
            <person name="Alfaro M."/>
            <person name="Sun H."/>
            <person name="Tritt A."/>
            <person name="Yoshinaga Y."/>
            <person name="Zwiers L.-H."/>
            <person name="Turgeon B."/>
            <person name="Goodwin S."/>
            <person name="Spatafora J."/>
            <person name="Crous P."/>
            <person name="Grigoriev I."/>
        </authorList>
    </citation>
    <scope>NUCLEOTIDE SEQUENCE</scope>
    <source>
        <strain evidence="18">CBS 130266</strain>
    </source>
</reference>
<dbReference type="FunFam" id="3.40.50.200:FF:000015">
    <property type="entry name" value="Tripeptidyl peptidase A"/>
    <property type="match status" value="1"/>
</dbReference>
<evidence type="ECO:0000256" key="8">
    <source>
        <dbReference type="ARBA" id="ARBA00022729"/>
    </source>
</evidence>
<dbReference type="Proteomes" id="UP000800235">
    <property type="component" value="Unassembled WGS sequence"/>
</dbReference>
<feature type="active site" description="Charge relay system" evidence="15">
    <location>
        <position position="320"/>
    </location>
</feature>
<dbReference type="OrthoDB" id="409122at2759"/>
<feature type="domain" description="Peptidase S53" evidence="17">
    <location>
        <begin position="234"/>
        <end position="645"/>
    </location>
</feature>
<evidence type="ECO:0000259" key="17">
    <source>
        <dbReference type="PROSITE" id="PS51695"/>
    </source>
</evidence>
<dbReference type="EMBL" id="MU007066">
    <property type="protein sequence ID" value="KAF2426239.1"/>
    <property type="molecule type" value="Genomic_DNA"/>
</dbReference>
<protein>
    <recommendedName>
        <fullName evidence="4">tripeptidyl-peptidase II</fullName>
        <ecNumber evidence="4">3.4.14.10</ecNumber>
    </recommendedName>
</protein>
<comment type="cofactor">
    <cofactor evidence="15">
        <name>Ca(2+)</name>
        <dbReference type="ChEBI" id="CHEBI:29108"/>
    </cofactor>
    <text evidence="15">Binds 1 Ca(2+) ion per subunit.</text>
</comment>
<dbReference type="GO" id="GO:0006508">
    <property type="term" value="P:proteolysis"/>
    <property type="evidence" value="ECO:0007669"/>
    <property type="project" value="UniProtKB-KW"/>
</dbReference>
<dbReference type="GO" id="GO:0004252">
    <property type="term" value="F:serine-type endopeptidase activity"/>
    <property type="evidence" value="ECO:0007669"/>
    <property type="project" value="UniProtKB-UniRule"/>
</dbReference>
<keyword evidence="14" id="KW-0325">Glycoprotein</keyword>
<dbReference type="Pfam" id="PF09286">
    <property type="entry name" value="Pro-kuma_activ"/>
    <property type="match status" value="1"/>
</dbReference>
<evidence type="ECO:0000256" key="2">
    <source>
        <dbReference type="ARBA" id="ARBA00002451"/>
    </source>
</evidence>
<keyword evidence="7 15" id="KW-0479">Metal-binding</keyword>
<sequence length="672" mass="72841">MVAVGAVLTTVFLYFTAIAARSTHSRSPYAIREKHVVPKAWQRIGPAPADAVIDLRIALKQSRFDELEAHLFQVSNPAHRRYGQHLSGEQVRQLVKPSQETSVLVHEWLADYGYSGNRLDYSSAKDWIKLALPVCEAEKLLDTKYSLYKHLDGSTLIRTPNWSIPANLHEHINAVQPTNSFFRTSPKRSTWMAPPNMLKAPVLSEDQAAANAALAKTLAAAPNTDALKVCNATSVTTDCLRTLYNTKGYTPKIPARSKIGFCNYLEETTIMTDLDQFVSKYRSDAKGANIKFEIVNNGENLQTLTQEKLSKGADTEANLDGQTIVGITYPIPVTAYNVGGRPPITGVYAPPPGQMNTNEPYLDWVQYMLAKSDGDIPPVISTSYGEDEASVPKDYAIRTCQDFAQLGTRGVTLLFSSGDSGVGNPAVGDGQCEIFPNPDKPENGMPNFLPSFPASCPYVTAVGGTRGLPQSGDRTGNFNVEVAAGYPSGISKYASGGGFSNYFTQPTWQKDIVNQYVSQLTREEVDPNMFNKTGRAYPDLAANGQQYAVIWNGRTIAVDGTSASSPTMGAVIALLNDDLMANGQSPLGFMNPWLYTTGKDGFMDIKSGSASGCNVAGFPAKEGWDAVTGFGTPNFVALQKLAKKAGDPERGFIDRGPQNGPGGGWRWGGRYF</sequence>
<dbReference type="SMART" id="SM00944">
    <property type="entry name" value="Pro-kuma_activ"/>
    <property type="match status" value="1"/>
</dbReference>
<evidence type="ECO:0000313" key="19">
    <source>
        <dbReference type="Proteomes" id="UP000800235"/>
    </source>
</evidence>
<dbReference type="EC" id="3.4.14.10" evidence="4"/>
<dbReference type="InterPro" id="IPR050819">
    <property type="entry name" value="Tripeptidyl-peptidase_I"/>
</dbReference>
<dbReference type="CDD" id="cd04056">
    <property type="entry name" value="Peptidases_S53"/>
    <property type="match status" value="1"/>
</dbReference>
<comment type="caution">
    <text evidence="18">The sequence shown here is derived from an EMBL/GenBank/DDBJ whole genome shotgun (WGS) entry which is preliminary data.</text>
</comment>
<name>A0A9P4NLS4_9PEZI</name>
<evidence type="ECO:0000256" key="12">
    <source>
        <dbReference type="ARBA" id="ARBA00023026"/>
    </source>
</evidence>
<dbReference type="GO" id="GO:0046872">
    <property type="term" value="F:metal ion binding"/>
    <property type="evidence" value="ECO:0007669"/>
    <property type="project" value="UniProtKB-UniRule"/>
</dbReference>
<evidence type="ECO:0000256" key="13">
    <source>
        <dbReference type="ARBA" id="ARBA00023145"/>
    </source>
</evidence>
<keyword evidence="9 15" id="KW-0378">Hydrolase</keyword>
<keyword evidence="8" id="KW-0732">Signal</keyword>
<feature type="active site" description="Charge relay system" evidence="15">
    <location>
        <position position="562"/>
    </location>
</feature>
<comment type="function">
    <text evidence="2">Secreted tripeptidyl-peptidase which degrades proteins at acidic pHs and is involved in virulence.</text>
</comment>
<evidence type="ECO:0000313" key="18">
    <source>
        <dbReference type="EMBL" id="KAF2426239.1"/>
    </source>
</evidence>
<dbReference type="SUPFAM" id="SSF54897">
    <property type="entry name" value="Protease propeptides/inhibitors"/>
    <property type="match status" value="1"/>
</dbReference>